<reference evidence="1" key="1">
    <citation type="submission" date="2018-06" db="EMBL/GenBank/DDBJ databases">
        <authorList>
            <person name="Zhirakovskaya E."/>
        </authorList>
    </citation>
    <scope>NUCLEOTIDE SEQUENCE</scope>
</reference>
<sequence>MLYPVKCHLKQLCFILFLGALTNYCYADIQLRFGLYTSDKPSDLIKKFQPLIDLIEQRLTQQLKQTVAIKIFISPSYLKGIHQLTESNVDFMRMGPASYIIAHNANPEIEILAAESKNGEKTFKGVISVKQNSTIYSIAALKGKSFAFGNKNSTIGRYLSQRYLVKHGIYAKDLATYKYWGRHDRVGSAVALGLADAGALKFSTYKELLKKGAPLRKLAEFNNITKPWVASATLNTSIKAALKKILLNIKDRQVLKRLKKDGFLPATDSDYDPIRIAIEQNSEFFN</sequence>
<dbReference type="Gene3D" id="3.40.190.10">
    <property type="entry name" value="Periplasmic binding protein-like II"/>
    <property type="match status" value="2"/>
</dbReference>
<dbReference type="Pfam" id="PF12974">
    <property type="entry name" value="Phosphonate-bd"/>
    <property type="match status" value="1"/>
</dbReference>
<dbReference type="PANTHER" id="PTHR35841">
    <property type="entry name" value="PHOSPHONATES-BINDING PERIPLASMIC PROTEIN"/>
    <property type="match status" value="1"/>
</dbReference>
<dbReference type="EMBL" id="UOFT01000054">
    <property type="protein sequence ID" value="VAW96845.1"/>
    <property type="molecule type" value="Genomic_DNA"/>
</dbReference>
<accession>A0A3B0ZTH0</accession>
<evidence type="ECO:0000313" key="1">
    <source>
        <dbReference type="EMBL" id="VAW96845.1"/>
    </source>
</evidence>
<protein>
    <submittedName>
        <fullName evidence="1">ABC transporter, substrate-binding protein (Cluster 12, methionine/phosphonates)</fullName>
    </submittedName>
</protein>
<name>A0A3B0ZTH0_9ZZZZ</name>
<organism evidence="1">
    <name type="scientific">hydrothermal vent metagenome</name>
    <dbReference type="NCBI Taxonomy" id="652676"/>
    <lineage>
        <taxon>unclassified sequences</taxon>
        <taxon>metagenomes</taxon>
        <taxon>ecological metagenomes</taxon>
    </lineage>
</organism>
<gene>
    <name evidence="1" type="ORF">MNBD_GAMMA23-1346</name>
</gene>
<dbReference type="PANTHER" id="PTHR35841:SF1">
    <property type="entry name" value="PHOSPHONATES-BINDING PERIPLASMIC PROTEIN"/>
    <property type="match status" value="1"/>
</dbReference>
<dbReference type="AlphaFoldDB" id="A0A3B0ZTH0"/>
<dbReference type="SUPFAM" id="SSF53850">
    <property type="entry name" value="Periplasmic binding protein-like II"/>
    <property type="match status" value="1"/>
</dbReference>
<proteinExistence type="predicted"/>